<sequence length="73" mass="7862">MFKISDVVRLNSGGPKMFVADIRKTSRGKVVADCEFGYPQNGSATFPIECLTKLGHIPKQFFIEGGAGKLGPC</sequence>
<proteinExistence type="predicted"/>
<evidence type="ECO:0000313" key="2">
    <source>
        <dbReference type="Proteomes" id="UP000221506"/>
    </source>
</evidence>
<protein>
    <submittedName>
        <fullName evidence="1">Uncharacterized protein</fullName>
    </submittedName>
</protein>
<organism evidence="1 2">
    <name type="scientific">Aeromonas phage phiA8-29</name>
    <dbReference type="NCBI Taxonomy" id="1978922"/>
    <lineage>
        <taxon>Viruses</taxon>
        <taxon>Duplodnaviria</taxon>
        <taxon>Heunggongvirae</taxon>
        <taxon>Uroviricota</taxon>
        <taxon>Caudoviricetes</taxon>
        <taxon>Pantevenvirales</taxon>
        <taxon>Ackermannviridae</taxon>
        <taxon>Tedavirus</taxon>
        <taxon>Tedavirus A829</taxon>
    </lineage>
</organism>
<accession>A0A1W6DYK8</accession>
<keyword evidence="2" id="KW-1185">Reference proteome</keyword>
<evidence type="ECO:0000313" key="1">
    <source>
        <dbReference type="EMBL" id="ARK07991.1"/>
    </source>
</evidence>
<dbReference type="Proteomes" id="UP000221506">
    <property type="component" value="Segment"/>
</dbReference>
<dbReference type="EMBL" id="KY914485">
    <property type="protein sequence ID" value="ARK07991.1"/>
    <property type="molecule type" value="Genomic_DNA"/>
</dbReference>
<gene>
    <name evidence="1" type="ORF">phiA829_171</name>
</gene>
<reference evidence="1 2" key="1">
    <citation type="submission" date="2017-04" db="EMBL/GenBank/DDBJ databases">
        <title>Complete genome sequence and characterization of temperature-dependent bacteriophage phiA8-29 infecting Aeromonas.</title>
        <authorList>
            <person name="He Y."/>
            <person name="Yang H."/>
        </authorList>
    </citation>
    <scope>NUCLEOTIDE SEQUENCE [LARGE SCALE GENOMIC DNA]</scope>
</reference>
<name>A0A1W6DYK8_9CAUD</name>